<gene>
    <name evidence="1" type="ORF">S06H3_17258</name>
</gene>
<accession>X1LTV4</accession>
<proteinExistence type="predicted"/>
<evidence type="ECO:0008006" key="2">
    <source>
        <dbReference type="Google" id="ProtNLM"/>
    </source>
</evidence>
<protein>
    <recommendedName>
        <fullName evidence="2">AAA+ ATPase domain-containing protein</fullName>
    </recommendedName>
</protein>
<sequence>MPDYLDEIIGQETAKRFIRTAVKKENLYNFLLTGPRGVGKRLLSFALAKTLNCLPNSPNFILVAPIPSKIKDKEDKIFEYTKHYLPENTVVELEDRTAILIEQIRNVIKRLIHMPDIGSKRVVLVLEADRMTDAAANCFLKTLEEPPLDTVFILTSSRPNSLLPTIRSRCQAVPLSYLNNQQMKNILFECNDEFLIGSPGEILLLQEHDLVSQASGIFENCPLDTETAAATAKEYERKKIIDLLYPLLLMYRLVLYKKLNIALKSTIDDAVNKNCLW</sequence>
<dbReference type="Pfam" id="PF13177">
    <property type="entry name" value="DNA_pol3_delta2"/>
    <property type="match status" value="1"/>
</dbReference>
<dbReference type="InterPro" id="IPR027417">
    <property type="entry name" value="P-loop_NTPase"/>
</dbReference>
<dbReference type="SUPFAM" id="SSF52540">
    <property type="entry name" value="P-loop containing nucleoside triphosphate hydrolases"/>
    <property type="match status" value="1"/>
</dbReference>
<feature type="non-terminal residue" evidence="1">
    <location>
        <position position="277"/>
    </location>
</feature>
<evidence type="ECO:0000313" key="1">
    <source>
        <dbReference type="EMBL" id="GAI05845.1"/>
    </source>
</evidence>
<dbReference type="CDD" id="cd00009">
    <property type="entry name" value="AAA"/>
    <property type="match status" value="1"/>
</dbReference>
<dbReference type="Gene3D" id="3.40.50.300">
    <property type="entry name" value="P-loop containing nucleotide triphosphate hydrolases"/>
    <property type="match status" value="1"/>
</dbReference>
<dbReference type="GO" id="GO:0006261">
    <property type="term" value="P:DNA-templated DNA replication"/>
    <property type="evidence" value="ECO:0007669"/>
    <property type="project" value="TreeGrafter"/>
</dbReference>
<comment type="caution">
    <text evidence="1">The sequence shown here is derived from an EMBL/GenBank/DDBJ whole genome shotgun (WGS) entry which is preliminary data.</text>
</comment>
<dbReference type="PANTHER" id="PTHR11669">
    <property type="entry name" value="REPLICATION FACTOR C / DNA POLYMERASE III GAMMA-TAU SUBUNIT"/>
    <property type="match status" value="1"/>
</dbReference>
<organism evidence="1">
    <name type="scientific">marine sediment metagenome</name>
    <dbReference type="NCBI Taxonomy" id="412755"/>
    <lineage>
        <taxon>unclassified sequences</taxon>
        <taxon>metagenomes</taxon>
        <taxon>ecological metagenomes</taxon>
    </lineage>
</organism>
<dbReference type="AlphaFoldDB" id="X1LTV4"/>
<name>X1LTV4_9ZZZZ</name>
<dbReference type="EMBL" id="BARV01008613">
    <property type="protein sequence ID" value="GAI05845.1"/>
    <property type="molecule type" value="Genomic_DNA"/>
</dbReference>
<dbReference type="PANTHER" id="PTHR11669:SF8">
    <property type="entry name" value="DNA POLYMERASE III SUBUNIT DELTA"/>
    <property type="match status" value="1"/>
</dbReference>
<dbReference type="InterPro" id="IPR050238">
    <property type="entry name" value="DNA_Rep/Repair_Clamp_Loader"/>
</dbReference>
<reference evidence="1" key="1">
    <citation type="journal article" date="2014" name="Front. Microbiol.">
        <title>High frequency of phylogenetically diverse reductive dehalogenase-homologous genes in deep subseafloor sedimentary metagenomes.</title>
        <authorList>
            <person name="Kawai M."/>
            <person name="Futagami T."/>
            <person name="Toyoda A."/>
            <person name="Takaki Y."/>
            <person name="Nishi S."/>
            <person name="Hori S."/>
            <person name="Arai W."/>
            <person name="Tsubouchi T."/>
            <person name="Morono Y."/>
            <person name="Uchiyama I."/>
            <person name="Ito T."/>
            <person name="Fujiyama A."/>
            <person name="Inagaki F."/>
            <person name="Takami H."/>
        </authorList>
    </citation>
    <scope>NUCLEOTIDE SEQUENCE</scope>
    <source>
        <strain evidence="1">Expedition CK06-06</strain>
    </source>
</reference>